<evidence type="ECO:0000313" key="1">
    <source>
        <dbReference type="EMBL" id="KAK6622567.1"/>
    </source>
</evidence>
<dbReference type="InterPro" id="IPR007246">
    <property type="entry name" value="Gaa1"/>
</dbReference>
<dbReference type="EMBL" id="JAWJWF010000047">
    <property type="protein sequence ID" value="KAK6622567.1"/>
    <property type="molecule type" value="Genomic_DNA"/>
</dbReference>
<dbReference type="Pfam" id="PF04114">
    <property type="entry name" value="Gaa1"/>
    <property type="match status" value="1"/>
</dbReference>
<dbReference type="PANTHER" id="PTHR13304:SF0">
    <property type="entry name" value="GLYCOSYLPHOSPHATIDYLINOSITOL ANCHOR ATTACHMENT 1 PROTEIN"/>
    <property type="match status" value="1"/>
</dbReference>
<name>A0ABR1ANF2_POLSC</name>
<dbReference type="PANTHER" id="PTHR13304">
    <property type="entry name" value="GLYCOSYLPHOSPHATIDYLINOSITOL ANCHOR ATTACHMENT 1 PROTEIN"/>
    <property type="match status" value="1"/>
</dbReference>
<protein>
    <submittedName>
        <fullName evidence="1">Uncharacterized protein</fullName>
    </submittedName>
</protein>
<sequence>MALLTNPNTGDGTYFSENALLPGLVQGGFDEDISAKKLVLELQEVMQSYPNQITFEWLMAKFNEINLDAYVHNFTLTYPLVNNTTYQGKNVYAILRAPRSSSTEGLIISAPFRTLESTDLGCTPSIALMLSLAKYCRKHKFWAKDLIFLITDQEQLGTQAWLQAYHNIQFGNGILNHGNIVARAGSIQAAINLEIHATKISHIDVKIEGLNGQLPNLDLVNLVHKLCKNEGIQHTFKNRNNPKKKDLPIEQWFHSLGTLFSMVWTQASCIPNGNHGLYHRFGIEAVTLEGYQAPGGSRKPLVGFYQIGRVLEGILRSLNNLLERFHQSYFFYMLTSNDRFIAIGLKGPLAL</sequence>
<dbReference type="Proteomes" id="UP001359485">
    <property type="component" value="Unassembled WGS sequence"/>
</dbReference>
<accession>A0ABR1ANF2</accession>
<keyword evidence="2" id="KW-1185">Reference proteome</keyword>
<reference evidence="1 2" key="1">
    <citation type="submission" date="2023-09" db="EMBL/GenBank/DDBJ databases">
        <title>Genomes of two closely related lineages of the louse Polyplax serrata with different host specificities.</title>
        <authorList>
            <person name="Martinu J."/>
            <person name="Tarabai H."/>
            <person name="Stefka J."/>
            <person name="Hypsa V."/>
        </authorList>
    </citation>
    <scope>NUCLEOTIDE SEQUENCE [LARGE SCALE GENOMIC DNA]</scope>
    <source>
        <strain evidence="1">98ZLc_SE</strain>
    </source>
</reference>
<dbReference type="PIRSF" id="PIRSF036762">
    <property type="entry name" value="GAA1"/>
    <property type="match status" value="1"/>
</dbReference>
<evidence type="ECO:0000313" key="2">
    <source>
        <dbReference type="Proteomes" id="UP001359485"/>
    </source>
</evidence>
<gene>
    <name evidence="1" type="ORF">RUM44_002379</name>
</gene>
<dbReference type="Gene3D" id="3.40.630.10">
    <property type="entry name" value="Zn peptidases"/>
    <property type="match status" value="1"/>
</dbReference>
<comment type="caution">
    <text evidence="1">The sequence shown here is derived from an EMBL/GenBank/DDBJ whole genome shotgun (WGS) entry which is preliminary data.</text>
</comment>
<organism evidence="1 2">
    <name type="scientific">Polyplax serrata</name>
    <name type="common">Common mouse louse</name>
    <dbReference type="NCBI Taxonomy" id="468196"/>
    <lineage>
        <taxon>Eukaryota</taxon>
        <taxon>Metazoa</taxon>
        <taxon>Ecdysozoa</taxon>
        <taxon>Arthropoda</taxon>
        <taxon>Hexapoda</taxon>
        <taxon>Insecta</taxon>
        <taxon>Pterygota</taxon>
        <taxon>Neoptera</taxon>
        <taxon>Paraneoptera</taxon>
        <taxon>Psocodea</taxon>
        <taxon>Troctomorpha</taxon>
        <taxon>Phthiraptera</taxon>
        <taxon>Anoplura</taxon>
        <taxon>Polyplacidae</taxon>
        <taxon>Polyplax</taxon>
    </lineage>
</organism>
<proteinExistence type="predicted"/>